<dbReference type="EMBL" id="HACA01006685">
    <property type="protein sequence ID" value="CDW24046.1"/>
    <property type="molecule type" value="Transcribed_RNA"/>
</dbReference>
<sequence>MISCIVKCFSMKLLSSAGIVNLRSTLHLSSSQKYAD</sequence>
<protein>
    <submittedName>
        <fullName evidence="1">Uncharacterized protein</fullName>
    </submittedName>
</protein>
<name>A0A0K2TF12_LEPSM</name>
<proteinExistence type="predicted"/>
<organism evidence="1">
    <name type="scientific">Lepeophtheirus salmonis</name>
    <name type="common">Salmon louse</name>
    <name type="synonym">Caligus salmonis</name>
    <dbReference type="NCBI Taxonomy" id="72036"/>
    <lineage>
        <taxon>Eukaryota</taxon>
        <taxon>Metazoa</taxon>
        <taxon>Ecdysozoa</taxon>
        <taxon>Arthropoda</taxon>
        <taxon>Crustacea</taxon>
        <taxon>Multicrustacea</taxon>
        <taxon>Hexanauplia</taxon>
        <taxon>Copepoda</taxon>
        <taxon>Siphonostomatoida</taxon>
        <taxon>Caligidae</taxon>
        <taxon>Lepeophtheirus</taxon>
    </lineage>
</organism>
<evidence type="ECO:0000313" key="1">
    <source>
        <dbReference type="EMBL" id="CDW24046.1"/>
    </source>
</evidence>
<reference evidence="1" key="1">
    <citation type="submission" date="2014-05" db="EMBL/GenBank/DDBJ databases">
        <authorList>
            <person name="Chronopoulou M."/>
        </authorList>
    </citation>
    <scope>NUCLEOTIDE SEQUENCE</scope>
    <source>
        <tissue evidence="1">Whole organism</tissue>
    </source>
</reference>
<dbReference type="AlphaFoldDB" id="A0A0K2TF12"/>
<accession>A0A0K2TF12</accession>